<evidence type="ECO:0000313" key="3">
    <source>
        <dbReference type="Proteomes" id="UP000446768"/>
    </source>
</evidence>
<dbReference type="EMBL" id="WKJJ01000004">
    <property type="protein sequence ID" value="MRV71684.1"/>
    <property type="molecule type" value="Genomic_DNA"/>
</dbReference>
<dbReference type="PANTHER" id="PTHR48075:SF5">
    <property type="entry name" value="3-HYDROXYBUTYRYL-COA DEHYDROGENASE"/>
    <property type="match status" value="1"/>
</dbReference>
<dbReference type="GO" id="GO:0016491">
    <property type="term" value="F:oxidoreductase activity"/>
    <property type="evidence" value="ECO:0007669"/>
    <property type="project" value="TreeGrafter"/>
</dbReference>
<dbReference type="GO" id="GO:0006631">
    <property type="term" value="P:fatty acid metabolic process"/>
    <property type="evidence" value="ECO:0007669"/>
    <property type="project" value="InterPro"/>
</dbReference>
<protein>
    <recommendedName>
        <fullName evidence="1">3-hydroxyacyl-CoA dehydrogenase NAD binding domain-containing protein</fullName>
    </recommendedName>
</protein>
<dbReference type="PANTHER" id="PTHR48075">
    <property type="entry name" value="3-HYDROXYACYL-COA DEHYDROGENASE FAMILY PROTEIN"/>
    <property type="match status" value="1"/>
</dbReference>
<evidence type="ECO:0000313" key="2">
    <source>
        <dbReference type="EMBL" id="MRV71684.1"/>
    </source>
</evidence>
<comment type="caution">
    <text evidence="2">The sequence shown here is derived from an EMBL/GenBank/DDBJ whole genome shotgun (WGS) entry which is preliminary data.</text>
</comment>
<dbReference type="InterPro" id="IPR036291">
    <property type="entry name" value="NAD(P)-bd_dom_sf"/>
</dbReference>
<dbReference type="Pfam" id="PF02737">
    <property type="entry name" value="3HCDH_N"/>
    <property type="match status" value="1"/>
</dbReference>
<organism evidence="2 3">
    <name type="scientific">Pseudoduganella rivuli</name>
    <dbReference type="NCBI Taxonomy" id="2666085"/>
    <lineage>
        <taxon>Bacteria</taxon>
        <taxon>Pseudomonadati</taxon>
        <taxon>Pseudomonadota</taxon>
        <taxon>Betaproteobacteria</taxon>
        <taxon>Burkholderiales</taxon>
        <taxon>Oxalobacteraceae</taxon>
        <taxon>Telluria group</taxon>
        <taxon>Pseudoduganella</taxon>
    </lineage>
</organism>
<dbReference type="RefSeq" id="WP_154372418.1">
    <property type="nucleotide sequence ID" value="NZ_WKJJ01000004.1"/>
</dbReference>
<reference evidence="2 3" key="1">
    <citation type="submission" date="2019-11" db="EMBL/GenBank/DDBJ databases">
        <title>Novel species isolated from a subtropical stream in China.</title>
        <authorList>
            <person name="Lu H."/>
        </authorList>
    </citation>
    <scope>NUCLEOTIDE SEQUENCE [LARGE SCALE GENOMIC DNA]</scope>
    <source>
        <strain evidence="2 3">FT92W</strain>
    </source>
</reference>
<evidence type="ECO:0000259" key="1">
    <source>
        <dbReference type="Pfam" id="PF02737"/>
    </source>
</evidence>
<keyword evidence="3" id="KW-1185">Reference proteome</keyword>
<dbReference type="InterPro" id="IPR006176">
    <property type="entry name" value="3-OHacyl-CoA_DH_NAD-bd"/>
</dbReference>
<name>A0A7X2LTB4_9BURK</name>
<dbReference type="Proteomes" id="UP000446768">
    <property type="component" value="Unassembled WGS sequence"/>
</dbReference>
<sequence>MELHSGDNRSIPGMAVFSRYGTAGMEAFSRVGIMGAGATGMGIADSLLESDIPVTIYELDREPLDLATAAMRSTYQNAVCDGELTVAQRDRRVALLAATINLHHLKDCDVIVDALHTSAAVRDGVLRRLNELAKPGAVLIACVSDADEDADAEVNRIAALMRFPENVLGMRRTNGAGSEQWELVPAKATSERALATATRVVQNFGMSPVVELPPVLL</sequence>
<proteinExistence type="predicted"/>
<accession>A0A7X2LTB4</accession>
<dbReference type="GO" id="GO:0070403">
    <property type="term" value="F:NAD+ binding"/>
    <property type="evidence" value="ECO:0007669"/>
    <property type="project" value="InterPro"/>
</dbReference>
<dbReference type="SUPFAM" id="SSF51735">
    <property type="entry name" value="NAD(P)-binding Rossmann-fold domains"/>
    <property type="match status" value="1"/>
</dbReference>
<feature type="domain" description="3-hydroxyacyl-CoA dehydrogenase NAD binding" evidence="1">
    <location>
        <begin position="31"/>
        <end position="210"/>
    </location>
</feature>
<dbReference type="AlphaFoldDB" id="A0A7X2LTB4"/>
<gene>
    <name evidence="2" type="ORF">GJ700_08085</name>
</gene>
<dbReference type="Gene3D" id="3.40.50.720">
    <property type="entry name" value="NAD(P)-binding Rossmann-like Domain"/>
    <property type="match status" value="1"/>
</dbReference>